<keyword evidence="1" id="KW-0560">Oxidoreductase</keyword>
<keyword evidence="5" id="KW-1185">Reference proteome</keyword>
<accession>A0A9P4M192</accession>
<dbReference type="PANTHER" id="PTHR10366:SF564">
    <property type="entry name" value="STEROL-4-ALPHA-CARBOXYLATE 3-DEHYDROGENASE, DECARBOXYLATING"/>
    <property type="match status" value="1"/>
</dbReference>
<protein>
    <submittedName>
        <fullName evidence="4">Cinnamoyl-CoA reductase</fullName>
    </submittedName>
</protein>
<sequence>MASDKEIVLVTGASGFLANEIVRAFLNASYRVRGTVRSKETADKVRNEFPGVSESDLSFAFVPDIAAEGALDEAVKGVSGVIHTAAPVFYGTNHFDEKQLEPAVLGTRNALKSIKQYGSNVKAVVITSSFAAIEDFSKGPRPGYVYTEKDWFPATIEHAKENPGIGYALSKKIPEQEAWAWYEQEKPSWKLSAMCPPFIYGPVSTLQPLSRLNQSSGDVYNLMFGKMKEVPPTIMPSFVDVRDAAETHLKAFQKQAEGRFIPAGGKYLFATICEILAKNFSEKADVIPKPTAEQLNLETFTVDNSRAVKELGMNFRSLEECIVDAGRTYLQLH</sequence>
<comment type="similarity">
    <text evidence="2">Belongs to the NAD(P)-dependent epimerase/dehydratase family. Dihydroflavonol-4-reductase subfamily.</text>
</comment>
<evidence type="ECO:0000313" key="5">
    <source>
        <dbReference type="Proteomes" id="UP000799772"/>
    </source>
</evidence>
<dbReference type="InterPro" id="IPR001509">
    <property type="entry name" value="Epimerase_deHydtase"/>
</dbReference>
<dbReference type="OrthoDB" id="2735536at2759"/>
<dbReference type="Proteomes" id="UP000799772">
    <property type="component" value="Unassembled WGS sequence"/>
</dbReference>
<proteinExistence type="inferred from homology"/>
<reference evidence="4" key="1">
    <citation type="journal article" date="2020" name="Stud. Mycol.">
        <title>101 Dothideomycetes genomes: a test case for predicting lifestyles and emergence of pathogens.</title>
        <authorList>
            <person name="Haridas S."/>
            <person name="Albert R."/>
            <person name="Binder M."/>
            <person name="Bloem J."/>
            <person name="Labutti K."/>
            <person name="Salamov A."/>
            <person name="Andreopoulos B."/>
            <person name="Baker S."/>
            <person name="Barry K."/>
            <person name="Bills G."/>
            <person name="Bluhm B."/>
            <person name="Cannon C."/>
            <person name="Castanera R."/>
            <person name="Culley D."/>
            <person name="Daum C."/>
            <person name="Ezra D."/>
            <person name="Gonzalez J."/>
            <person name="Henrissat B."/>
            <person name="Kuo A."/>
            <person name="Liang C."/>
            <person name="Lipzen A."/>
            <person name="Lutzoni F."/>
            <person name="Magnuson J."/>
            <person name="Mondo S."/>
            <person name="Nolan M."/>
            <person name="Ohm R."/>
            <person name="Pangilinan J."/>
            <person name="Park H.-J."/>
            <person name="Ramirez L."/>
            <person name="Alfaro M."/>
            <person name="Sun H."/>
            <person name="Tritt A."/>
            <person name="Yoshinaga Y."/>
            <person name="Zwiers L.-H."/>
            <person name="Turgeon B."/>
            <person name="Goodwin S."/>
            <person name="Spatafora J."/>
            <person name="Crous P."/>
            <person name="Grigoriev I."/>
        </authorList>
    </citation>
    <scope>NUCLEOTIDE SEQUENCE</scope>
    <source>
        <strain evidence="4">CBS 133067</strain>
    </source>
</reference>
<name>A0A9P4M192_9PEZI</name>
<dbReference type="Gene3D" id="3.40.50.720">
    <property type="entry name" value="NAD(P)-binding Rossmann-like Domain"/>
    <property type="match status" value="1"/>
</dbReference>
<dbReference type="SUPFAM" id="SSF51735">
    <property type="entry name" value="NAD(P)-binding Rossmann-fold domains"/>
    <property type="match status" value="1"/>
</dbReference>
<dbReference type="GO" id="GO:0016616">
    <property type="term" value="F:oxidoreductase activity, acting on the CH-OH group of donors, NAD or NADP as acceptor"/>
    <property type="evidence" value="ECO:0007669"/>
    <property type="project" value="TreeGrafter"/>
</dbReference>
<dbReference type="InterPro" id="IPR050425">
    <property type="entry name" value="NAD(P)_dehydrat-like"/>
</dbReference>
<dbReference type="Pfam" id="PF01370">
    <property type="entry name" value="Epimerase"/>
    <property type="match status" value="1"/>
</dbReference>
<organism evidence="4 5">
    <name type="scientific">Rhizodiscina lignyota</name>
    <dbReference type="NCBI Taxonomy" id="1504668"/>
    <lineage>
        <taxon>Eukaryota</taxon>
        <taxon>Fungi</taxon>
        <taxon>Dikarya</taxon>
        <taxon>Ascomycota</taxon>
        <taxon>Pezizomycotina</taxon>
        <taxon>Dothideomycetes</taxon>
        <taxon>Pleosporomycetidae</taxon>
        <taxon>Aulographales</taxon>
        <taxon>Rhizodiscinaceae</taxon>
        <taxon>Rhizodiscina</taxon>
    </lineage>
</organism>
<evidence type="ECO:0000256" key="1">
    <source>
        <dbReference type="ARBA" id="ARBA00023002"/>
    </source>
</evidence>
<comment type="caution">
    <text evidence="4">The sequence shown here is derived from an EMBL/GenBank/DDBJ whole genome shotgun (WGS) entry which is preliminary data.</text>
</comment>
<dbReference type="AlphaFoldDB" id="A0A9P4M192"/>
<feature type="domain" description="NAD-dependent epimerase/dehydratase" evidence="3">
    <location>
        <begin position="8"/>
        <end position="258"/>
    </location>
</feature>
<gene>
    <name evidence="4" type="ORF">NA57DRAFT_48832</name>
</gene>
<dbReference type="EMBL" id="ML978139">
    <property type="protein sequence ID" value="KAF2093283.1"/>
    <property type="molecule type" value="Genomic_DNA"/>
</dbReference>
<evidence type="ECO:0000259" key="3">
    <source>
        <dbReference type="Pfam" id="PF01370"/>
    </source>
</evidence>
<evidence type="ECO:0000256" key="2">
    <source>
        <dbReference type="ARBA" id="ARBA00023445"/>
    </source>
</evidence>
<dbReference type="InterPro" id="IPR036291">
    <property type="entry name" value="NAD(P)-bd_dom_sf"/>
</dbReference>
<evidence type="ECO:0000313" key="4">
    <source>
        <dbReference type="EMBL" id="KAF2093283.1"/>
    </source>
</evidence>
<dbReference type="PANTHER" id="PTHR10366">
    <property type="entry name" value="NAD DEPENDENT EPIMERASE/DEHYDRATASE"/>
    <property type="match status" value="1"/>
</dbReference>
<dbReference type="CDD" id="cd05227">
    <property type="entry name" value="AR_SDR_e"/>
    <property type="match status" value="1"/>
</dbReference>